<organism evidence="1 2">
    <name type="scientific">Thermoflexibacter ruber</name>
    <dbReference type="NCBI Taxonomy" id="1003"/>
    <lineage>
        <taxon>Bacteria</taxon>
        <taxon>Pseudomonadati</taxon>
        <taxon>Bacteroidota</taxon>
        <taxon>Cytophagia</taxon>
        <taxon>Cytophagales</taxon>
        <taxon>Thermoflexibacteraceae</taxon>
        <taxon>Thermoflexibacter</taxon>
    </lineage>
</organism>
<dbReference type="Pfam" id="PF13366">
    <property type="entry name" value="PDDEXK_3"/>
    <property type="match status" value="1"/>
</dbReference>
<dbReference type="InterPro" id="IPR026350">
    <property type="entry name" value="GxxExxY"/>
</dbReference>
<evidence type="ECO:0000313" key="1">
    <source>
        <dbReference type="EMBL" id="SFE58726.1"/>
    </source>
</evidence>
<proteinExistence type="predicted"/>
<gene>
    <name evidence="1" type="ORF">SAMN04488541_1003127</name>
</gene>
<accession>A0A1I2BRD6</accession>
<dbReference type="AlphaFoldDB" id="A0A1I2BRD6"/>
<dbReference type="Proteomes" id="UP000199513">
    <property type="component" value="Unassembled WGS sequence"/>
</dbReference>
<dbReference type="STRING" id="1003.SAMN04488541_1003127"/>
<dbReference type="OrthoDB" id="9806869at2"/>
<name>A0A1I2BRD6_9BACT</name>
<protein>
    <submittedName>
        <fullName evidence="1">GxxExxY protein</fullName>
    </submittedName>
</protein>
<evidence type="ECO:0000313" key="2">
    <source>
        <dbReference type="Proteomes" id="UP000199513"/>
    </source>
</evidence>
<keyword evidence="2" id="KW-1185">Reference proteome</keyword>
<dbReference type="EMBL" id="FONY01000003">
    <property type="protein sequence ID" value="SFE58726.1"/>
    <property type="molecule type" value="Genomic_DNA"/>
</dbReference>
<sequence length="124" mass="14452">MTDLIYKDESYQIIGACMEVHSILGRGFLEIVYKDALEHEFKLRNIPFEREKEYKISYKSIVLARTYIADFIVFDKIISEAKCQKGILDEHYKQVINYLAVSKCKLGIIANFSNDSFESKRVVL</sequence>
<reference evidence="1 2" key="1">
    <citation type="submission" date="2016-10" db="EMBL/GenBank/DDBJ databases">
        <authorList>
            <person name="de Groot N.N."/>
        </authorList>
    </citation>
    <scope>NUCLEOTIDE SEQUENCE [LARGE SCALE GENOMIC DNA]</scope>
    <source>
        <strain>GEY</strain>
        <strain evidence="2">DSM 9560</strain>
    </source>
</reference>
<dbReference type="RefSeq" id="WP_091539567.1">
    <property type="nucleotide sequence ID" value="NZ_FONY01000003.1"/>
</dbReference>
<dbReference type="NCBIfam" id="TIGR04256">
    <property type="entry name" value="GxxExxY"/>
    <property type="match status" value="1"/>
</dbReference>